<keyword evidence="3" id="KW-1185">Reference proteome</keyword>
<feature type="region of interest" description="Disordered" evidence="1">
    <location>
        <begin position="50"/>
        <end position="83"/>
    </location>
</feature>
<evidence type="ECO:0000313" key="3">
    <source>
        <dbReference type="Proteomes" id="UP000483286"/>
    </source>
</evidence>
<evidence type="ECO:0000256" key="1">
    <source>
        <dbReference type="SAM" id="MobiDB-lite"/>
    </source>
</evidence>
<dbReference type="RefSeq" id="WP_157460680.1">
    <property type="nucleotide sequence ID" value="NZ_WQLB01000031.1"/>
</dbReference>
<dbReference type="AlphaFoldDB" id="A0A7C9LWU8"/>
<proteinExistence type="predicted"/>
<accession>A0A7C9LWU8</accession>
<dbReference type="EMBL" id="WQLB01000031">
    <property type="protein sequence ID" value="MVN88620.1"/>
    <property type="molecule type" value="Genomic_DNA"/>
</dbReference>
<gene>
    <name evidence="2" type="ORF">GO986_17940</name>
</gene>
<sequence length="83" mass="9451">MQARARAAFALYLDILRHGLTLDFPRWLSQHSGIPRTTCQRYLKSGRALATGSKANRNQSGLLAEQREREQTPVVSPINWDEE</sequence>
<protein>
    <submittedName>
        <fullName evidence="2">Uncharacterized protein</fullName>
    </submittedName>
</protein>
<name>A0A7C9LWU8_9DEIO</name>
<organism evidence="2 3">
    <name type="scientific">Deinococcus arboris</name>
    <dbReference type="NCBI Taxonomy" id="2682977"/>
    <lineage>
        <taxon>Bacteria</taxon>
        <taxon>Thermotogati</taxon>
        <taxon>Deinococcota</taxon>
        <taxon>Deinococci</taxon>
        <taxon>Deinococcales</taxon>
        <taxon>Deinococcaceae</taxon>
        <taxon>Deinococcus</taxon>
    </lineage>
</organism>
<dbReference type="Proteomes" id="UP000483286">
    <property type="component" value="Unassembled WGS sequence"/>
</dbReference>
<comment type="caution">
    <text evidence="2">The sequence shown here is derived from an EMBL/GenBank/DDBJ whole genome shotgun (WGS) entry which is preliminary data.</text>
</comment>
<evidence type="ECO:0000313" key="2">
    <source>
        <dbReference type="EMBL" id="MVN88620.1"/>
    </source>
</evidence>
<reference evidence="2 3" key="1">
    <citation type="submission" date="2019-12" db="EMBL/GenBank/DDBJ databases">
        <title>Deinococcus sp. HMF7620 Genome sequencing and assembly.</title>
        <authorList>
            <person name="Kang H."/>
            <person name="Kim H."/>
            <person name="Joh K."/>
        </authorList>
    </citation>
    <scope>NUCLEOTIDE SEQUENCE [LARGE SCALE GENOMIC DNA]</scope>
    <source>
        <strain evidence="2 3">HMF7620</strain>
    </source>
</reference>